<comment type="caution">
    <text evidence="2">The sequence shown here is derived from an EMBL/GenBank/DDBJ whole genome shotgun (WGS) entry which is preliminary data.</text>
</comment>
<feature type="signal peptide" evidence="1">
    <location>
        <begin position="1"/>
        <end position="15"/>
    </location>
</feature>
<dbReference type="EMBL" id="AVOT02033675">
    <property type="protein sequence ID" value="MBW0527615.1"/>
    <property type="molecule type" value="Genomic_DNA"/>
</dbReference>
<reference evidence="2" key="1">
    <citation type="submission" date="2021-03" db="EMBL/GenBank/DDBJ databases">
        <title>Draft genome sequence of rust myrtle Austropuccinia psidii MF-1, a brazilian biotype.</title>
        <authorList>
            <person name="Quecine M.C."/>
            <person name="Pachon D.M.R."/>
            <person name="Bonatelli M.L."/>
            <person name="Correr F.H."/>
            <person name="Franceschini L.M."/>
            <person name="Leite T.F."/>
            <person name="Margarido G.R.A."/>
            <person name="Almeida C.A."/>
            <person name="Ferrarezi J.A."/>
            <person name="Labate C.A."/>
        </authorList>
    </citation>
    <scope>NUCLEOTIDE SEQUENCE</scope>
    <source>
        <strain evidence="2">MF-1</strain>
    </source>
</reference>
<name>A0A9Q3EYR9_9BASI</name>
<protein>
    <recommendedName>
        <fullName evidence="4">Antifreeze protein</fullName>
    </recommendedName>
</protein>
<sequence>MLLFCVVSVASIVASNKSRVTFVTVNASPIAVYKETTSPSAVLATGAIPGVESAVALAAVACIGPGDDICESDSWFNLLKSKILGTNVTNNIKANY</sequence>
<organism evidence="2 3">
    <name type="scientific">Austropuccinia psidii MF-1</name>
    <dbReference type="NCBI Taxonomy" id="1389203"/>
    <lineage>
        <taxon>Eukaryota</taxon>
        <taxon>Fungi</taxon>
        <taxon>Dikarya</taxon>
        <taxon>Basidiomycota</taxon>
        <taxon>Pucciniomycotina</taxon>
        <taxon>Pucciniomycetes</taxon>
        <taxon>Pucciniales</taxon>
        <taxon>Sphaerophragmiaceae</taxon>
        <taxon>Austropuccinia</taxon>
    </lineage>
</organism>
<dbReference type="AlphaFoldDB" id="A0A9Q3EYR9"/>
<evidence type="ECO:0000313" key="3">
    <source>
        <dbReference type="Proteomes" id="UP000765509"/>
    </source>
</evidence>
<keyword evidence="1" id="KW-0732">Signal</keyword>
<gene>
    <name evidence="2" type="ORF">O181_067330</name>
</gene>
<feature type="chain" id="PRO_5040233625" description="Antifreeze protein" evidence="1">
    <location>
        <begin position="16"/>
        <end position="96"/>
    </location>
</feature>
<keyword evidence="3" id="KW-1185">Reference proteome</keyword>
<evidence type="ECO:0000256" key="1">
    <source>
        <dbReference type="SAM" id="SignalP"/>
    </source>
</evidence>
<accession>A0A9Q3EYR9</accession>
<evidence type="ECO:0008006" key="4">
    <source>
        <dbReference type="Google" id="ProtNLM"/>
    </source>
</evidence>
<evidence type="ECO:0000313" key="2">
    <source>
        <dbReference type="EMBL" id="MBW0527615.1"/>
    </source>
</evidence>
<proteinExistence type="predicted"/>
<dbReference type="Proteomes" id="UP000765509">
    <property type="component" value="Unassembled WGS sequence"/>
</dbReference>